<dbReference type="OrthoDB" id="3376843at2"/>
<protein>
    <recommendedName>
        <fullName evidence="4">Transposase</fullName>
    </recommendedName>
</protein>
<dbReference type="PANTHER" id="PTHR37936:SF3">
    <property type="entry name" value="TRANSPOSASE INSC FOR INSERTION ELEMENT IS2A-RELATED"/>
    <property type="match status" value="1"/>
</dbReference>
<organism evidence="2 3">
    <name type="scientific">Pollutimonas thiosulfatoxidans</name>
    <dbReference type="NCBI Taxonomy" id="2028345"/>
    <lineage>
        <taxon>Bacteria</taxon>
        <taxon>Pseudomonadati</taxon>
        <taxon>Pseudomonadota</taxon>
        <taxon>Betaproteobacteria</taxon>
        <taxon>Burkholderiales</taxon>
        <taxon>Alcaligenaceae</taxon>
        <taxon>Pollutimonas</taxon>
    </lineage>
</organism>
<comment type="similarity">
    <text evidence="1">Belongs to the transposase 8 family.</text>
</comment>
<dbReference type="InterPro" id="IPR002514">
    <property type="entry name" value="Transposase_8"/>
</dbReference>
<dbReference type="AlphaFoldDB" id="A0A410GEG6"/>
<evidence type="ECO:0008006" key="4">
    <source>
        <dbReference type="Google" id="ProtNLM"/>
    </source>
</evidence>
<name>A0A410GEG6_9BURK</name>
<dbReference type="EMBL" id="CP022987">
    <property type="protein sequence ID" value="QAA94697.1"/>
    <property type="molecule type" value="Genomic_DNA"/>
</dbReference>
<dbReference type="NCBIfam" id="NF047595">
    <property type="entry name" value="IS66_ISRel24_TnpA"/>
    <property type="match status" value="1"/>
</dbReference>
<dbReference type="GO" id="GO:0004803">
    <property type="term" value="F:transposase activity"/>
    <property type="evidence" value="ECO:0007669"/>
    <property type="project" value="InterPro"/>
</dbReference>
<keyword evidence="3" id="KW-1185">Reference proteome</keyword>
<accession>A0A410GEG6</accession>
<dbReference type="InterPro" id="IPR010921">
    <property type="entry name" value="Trp_repressor/repl_initiator"/>
</dbReference>
<dbReference type="KEGG" id="pus:CKA81_13235"/>
<dbReference type="PANTHER" id="PTHR37936">
    <property type="entry name" value="TRANSPOSASE INSC FOR INSERTION ELEMENT IS2A-RELATED"/>
    <property type="match status" value="1"/>
</dbReference>
<reference evidence="2 3" key="1">
    <citation type="submission" date="2017-08" db="EMBL/GenBank/DDBJ databases">
        <authorList>
            <person name="Park S.-J."/>
            <person name="Kim H."/>
        </authorList>
    </citation>
    <scope>NUCLEOTIDE SEQUENCE [LARGE SCALE GENOMIC DNA]</scope>
    <source>
        <strain evidence="3">ye3</strain>
    </source>
</reference>
<evidence type="ECO:0000313" key="3">
    <source>
        <dbReference type="Proteomes" id="UP000283474"/>
    </source>
</evidence>
<evidence type="ECO:0000313" key="2">
    <source>
        <dbReference type="EMBL" id="QAA94697.1"/>
    </source>
</evidence>
<gene>
    <name evidence="2" type="ORF">CKA81_13235</name>
</gene>
<dbReference type="Pfam" id="PF01527">
    <property type="entry name" value="HTH_Tnp_1"/>
    <property type="match status" value="1"/>
</dbReference>
<sequence length="134" mass="14581">MSEFSPSLASVPSSYRRRYTVDFKRHVVQESMASGASIAGVAMAHGLNANQLHNWRWQSRRGDFGPITEGPVLLPVQIKAVSAQAKPQPAKIIDGQDRGVSSGHIELIFPDARVVVHGAADLPTLRCLVQALRE</sequence>
<proteinExistence type="inferred from homology"/>
<evidence type="ECO:0000256" key="1">
    <source>
        <dbReference type="ARBA" id="ARBA00009964"/>
    </source>
</evidence>
<dbReference type="GO" id="GO:0043565">
    <property type="term" value="F:sequence-specific DNA binding"/>
    <property type="evidence" value="ECO:0007669"/>
    <property type="project" value="InterPro"/>
</dbReference>
<dbReference type="RefSeq" id="WP_128355693.1">
    <property type="nucleotide sequence ID" value="NZ_CP022987.1"/>
</dbReference>
<dbReference type="InterPro" id="IPR036388">
    <property type="entry name" value="WH-like_DNA-bd_sf"/>
</dbReference>
<dbReference type="Proteomes" id="UP000283474">
    <property type="component" value="Chromosome"/>
</dbReference>
<dbReference type="SUPFAM" id="SSF48295">
    <property type="entry name" value="TrpR-like"/>
    <property type="match status" value="1"/>
</dbReference>
<dbReference type="GO" id="GO:0006313">
    <property type="term" value="P:DNA transposition"/>
    <property type="evidence" value="ECO:0007669"/>
    <property type="project" value="InterPro"/>
</dbReference>
<dbReference type="Gene3D" id="1.10.10.10">
    <property type="entry name" value="Winged helix-like DNA-binding domain superfamily/Winged helix DNA-binding domain"/>
    <property type="match status" value="1"/>
</dbReference>